<sequence length="729" mass="83282">MKINKAEPHPRVSAPRKEEHSRSGAIEMTSAATLRKPNPLGDTTAENDGRMLSDAFIETADFRTLIESDDRTVVVGRRGTGKSALFINLKKYWERDKKVITLSFSPEDTEIIGFRSLLRPFAGSFNLARAATRMLWRYAMLMEMANYIAGHYKLSSLIERDELLSRHLTHWNESRGPFLTKCRAIAKRFLSPDSPEEAIGDLPINLDLTTVEERVLNLFKKAERRVVILMDRLDEGYEPDAIGIGIIAGLAYAAIELNQKSDLVRPIIFLRDNIFRALAKEDPDYSRNIEGQAIRLHWDWAQLLLLAATRMRISFNLDIEKDQRVWDRCTAGELQGRDGFKKCLQFTLYRPRDLLSLLNEAFFCAFRHDRTTAVLDDLEHAAKSISVARLEDLWKEYQKIFPPVQAVTSSFKNSEPELSVLVALSKIEGAVNSLEDSGDQAALSEARLLQPSGLLQSLYSIGFIGVHDHNTSSFSYCHDGRTPDKGFENSDRILIHPCYWLGLNLSKNALSPDEAEEINDEYDIKVESLNPKLRNTKIGQVVSHLDQIPPGREGDREFELWCLEALRIVFAAHLTGLQLHPNGAAVQRRDIIGTNRSKSEFWTRVLHDYKVRNVVFDSKNYQDLGADEYRQLQSYLTGSYGKLGFIINRDTDEHLINGKDLDWTREMFQSHQALVIKLPAKFLCKLLQKLRNPEKHDAIDRQMWNLLTTYETNYLGIKSSRTRKKSPKN</sequence>
<evidence type="ECO:0000313" key="2">
    <source>
        <dbReference type="EMBL" id="MFC2973845.1"/>
    </source>
</evidence>
<gene>
    <name evidence="2" type="ORF">ACFOJE_16710</name>
</gene>
<keyword evidence="3" id="KW-1185">Reference proteome</keyword>
<organism evidence="2 3">
    <name type="scientific">Azotobacter bryophylli</name>
    <dbReference type="NCBI Taxonomy" id="1986537"/>
    <lineage>
        <taxon>Bacteria</taxon>
        <taxon>Pseudomonadati</taxon>
        <taxon>Pseudomonadota</taxon>
        <taxon>Gammaproteobacteria</taxon>
        <taxon>Pseudomonadales</taxon>
        <taxon>Pseudomonadaceae</taxon>
        <taxon>Azotobacter</taxon>
    </lineage>
</organism>
<dbReference type="EMBL" id="JBHRSJ010000034">
    <property type="protein sequence ID" value="MFC2973845.1"/>
    <property type="molecule type" value="Genomic_DNA"/>
</dbReference>
<dbReference type="Proteomes" id="UP001595457">
    <property type="component" value="Unassembled WGS sequence"/>
</dbReference>
<protein>
    <submittedName>
        <fullName evidence="2">P-loop ATPase, Sll1717 family</fullName>
    </submittedName>
</protein>
<comment type="caution">
    <text evidence="2">The sequence shown here is derived from an EMBL/GenBank/DDBJ whole genome shotgun (WGS) entry which is preliminary data.</text>
</comment>
<dbReference type="SUPFAM" id="SSF52540">
    <property type="entry name" value="P-loop containing nucleoside triphosphate hydrolases"/>
    <property type="match status" value="1"/>
</dbReference>
<dbReference type="InterPro" id="IPR059206">
    <property type="entry name" value="Sll1717-like"/>
</dbReference>
<accession>A0ABV7AXR8</accession>
<proteinExistence type="predicted"/>
<feature type="compositionally biased region" description="Basic and acidic residues" evidence="1">
    <location>
        <begin position="1"/>
        <end position="22"/>
    </location>
</feature>
<evidence type="ECO:0000256" key="1">
    <source>
        <dbReference type="SAM" id="MobiDB-lite"/>
    </source>
</evidence>
<reference evidence="3" key="1">
    <citation type="journal article" date="2019" name="Int. J. Syst. Evol. Microbiol.">
        <title>The Global Catalogue of Microorganisms (GCM) 10K type strain sequencing project: providing services to taxonomists for standard genome sequencing and annotation.</title>
        <authorList>
            <consortium name="The Broad Institute Genomics Platform"/>
            <consortium name="The Broad Institute Genome Sequencing Center for Infectious Disease"/>
            <person name="Wu L."/>
            <person name="Ma J."/>
        </authorList>
    </citation>
    <scope>NUCLEOTIDE SEQUENCE [LARGE SCALE GENOMIC DNA]</scope>
    <source>
        <strain evidence="3">KCTC 62195</strain>
    </source>
</reference>
<dbReference type="InterPro" id="IPR027417">
    <property type="entry name" value="P-loop_NTPase"/>
</dbReference>
<feature type="region of interest" description="Disordered" evidence="1">
    <location>
        <begin position="1"/>
        <end position="47"/>
    </location>
</feature>
<dbReference type="RefSeq" id="WP_377815755.1">
    <property type="nucleotide sequence ID" value="NZ_JBHRSJ010000034.1"/>
</dbReference>
<name>A0ABV7AXR8_9GAMM</name>
<evidence type="ECO:0000313" key="3">
    <source>
        <dbReference type="Proteomes" id="UP001595457"/>
    </source>
</evidence>
<dbReference type="NCBIfam" id="NF047389">
    <property type="entry name" value="ATPase_Sll1717"/>
    <property type="match status" value="1"/>
</dbReference>